<name>A0A443RJ30_9ACAR</name>
<keyword evidence="1" id="KW-0489">Methyltransferase</keyword>
<proteinExistence type="predicted"/>
<accession>A0A443RJ30</accession>
<gene>
    <name evidence="1" type="ORF">B4U79_06458</name>
</gene>
<dbReference type="GO" id="GO:0003676">
    <property type="term" value="F:nucleic acid binding"/>
    <property type="evidence" value="ECO:0007669"/>
    <property type="project" value="InterPro"/>
</dbReference>
<organism evidence="1 2">
    <name type="scientific">Dinothrombium tinctorium</name>
    <dbReference type="NCBI Taxonomy" id="1965070"/>
    <lineage>
        <taxon>Eukaryota</taxon>
        <taxon>Metazoa</taxon>
        <taxon>Ecdysozoa</taxon>
        <taxon>Arthropoda</taxon>
        <taxon>Chelicerata</taxon>
        <taxon>Arachnida</taxon>
        <taxon>Acari</taxon>
        <taxon>Acariformes</taxon>
        <taxon>Trombidiformes</taxon>
        <taxon>Prostigmata</taxon>
        <taxon>Anystina</taxon>
        <taxon>Parasitengona</taxon>
        <taxon>Trombidioidea</taxon>
        <taxon>Trombidiidae</taxon>
        <taxon>Dinothrombium</taxon>
    </lineage>
</organism>
<dbReference type="Gene3D" id="3.30.420.10">
    <property type="entry name" value="Ribonuclease H-like superfamily/Ribonuclease H"/>
    <property type="match status" value="1"/>
</dbReference>
<comment type="caution">
    <text evidence="1">The sequence shown here is derived from an EMBL/GenBank/DDBJ whole genome shotgun (WGS) entry which is preliminary data.</text>
</comment>
<protein>
    <submittedName>
        <fullName evidence="1">Histone-lysine N-methyltransferase SETMAR-like protein</fullName>
    </submittedName>
</protein>
<dbReference type="PANTHER" id="PTHR47326:SF1">
    <property type="entry name" value="HTH PSQ-TYPE DOMAIN-CONTAINING PROTEIN"/>
    <property type="match status" value="1"/>
</dbReference>
<dbReference type="GO" id="GO:0032259">
    <property type="term" value="P:methylation"/>
    <property type="evidence" value="ECO:0007669"/>
    <property type="project" value="UniProtKB-KW"/>
</dbReference>
<dbReference type="OrthoDB" id="6513831at2759"/>
<keyword evidence="2" id="KW-1185">Reference proteome</keyword>
<dbReference type="AlphaFoldDB" id="A0A443RJ30"/>
<dbReference type="PANTHER" id="PTHR47326">
    <property type="entry name" value="TRANSPOSABLE ELEMENT TC3 TRANSPOSASE-LIKE PROTEIN"/>
    <property type="match status" value="1"/>
</dbReference>
<dbReference type="InterPro" id="IPR036397">
    <property type="entry name" value="RNaseH_sf"/>
</dbReference>
<dbReference type="GO" id="GO:0008168">
    <property type="term" value="F:methyltransferase activity"/>
    <property type="evidence" value="ECO:0007669"/>
    <property type="project" value="UniProtKB-KW"/>
</dbReference>
<keyword evidence="1" id="KW-0808">Transferase</keyword>
<dbReference type="EMBL" id="NCKU01000506">
    <property type="protein sequence ID" value="RWS15258.1"/>
    <property type="molecule type" value="Genomic_DNA"/>
</dbReference>
<feature type="non-terminal residue" evidence="1">
    <location>
        <position position="1"/>
    </location>
</feature>
<evidence type="ECO:0000313" key="1">
    <source>
        <dbReference type="EMBL" id="RWS15258.1"/>
    </source>
</evidence>
<reference evidence="1 2" key="1">
    <citation type="journal article" date="2018" name="Gigascience">
        <title>Genomes of trombidid mites reveal novel predicted allergens and laterally-transferred genes associated with secondary metabolism.</title>
        <authorList>
            <person name="Dong X."/>
            <person name="Chaisiri K."/>
            <person name="Xia D."/>
            <person name="Armstrong S.D."/>
            <person name="Fang Y."/>
            <person name="Donnelly M.J."/>
            <person name="Kadowaki T."/>
            <person name="McGarry J.W."/>
            <person name="Darby A.C."/>
            <person name="Makepeace B.L."/>
        </authorList>
    </citation>
    <scope>NUCLEOTIDE SEQUENCE [LARGE SCALE GENOMIC DNA]</scope>
    <source>
        <strain evidence="1">UoL-WK</strain>
    </source>
</reference>
<sequence length="248" mass="28212">LDDNAAKTGRPVTVRTDTGIARVSEIVAECPNISIRRGAQEAGMSHTTFRKILRKDLGLFPYKIQITQPLSERNYADRLSFATAMAEMIDLKRINVGAIWFSDEAHFWLHGYVNKQNMRHWGSENPHVTEIKPLHPKRTSVWCAISARGIIGPYFIHENVNAVNYRALLEERFFPRIAEMNGISKYWFMQDGARPHRTRDVFSSIQANFGDRVIGLGYANQERGGIDWPPYSPDLNPCDFFSLGLSKG</sequence>
<dbReference type="STRING" id="1965070.A0A443RJ30"/>
<dbReference type="Proteomes" id="UP000285301">
    <property type="component" value="Unassembled WGS sequence"/>
</dbReference>
<evidence type="ECO:0000313" key="2">
    <source>
        <dbReference type="Proteomes" id="UP000285301"/>
    </source>
</evidence>